<keyword evidence="1" id="KW-0812">Transmembrane</keyword>
<dbReference type="EMBL" id="UZAH01031753">
    <property type="protein sequence ID" value="VDP17593.1"/>
    <property type="molecule type" value="Genomic_DNA"/>
</dbReference>
<evidence type="ECO:0000256" key="1">
    <source>
        <dbReference type="SAM" id="Phobius"/>
    </source>
</evidence>
<dbReference type="OrthoDB" id="10643994at2759"/>
<evidence type="ECO:0000313" key="2">
    <source>
        <dbReference type="EMBL" id="VDP17593.1"/>
    </source>
</evidence>
<accession>A0A3P8F6G7</accession>
<dbReference type="Proteomes" id="UP000050761">
    <property type="component" value="Unassembled WGS sequence"/>
</dbReference>
<reference evidence="2 3" key="1">
    <citation type="submission" date="2018-11" db="EMBL/GenBank/DDBJ databases">
        <authorList>
            <consortium name="Pathogen Informatics"/>
        </authorList>
    </citation>
    <scope>NUCLEOTIDE SEQUENCE [LARGE SCALE GENOMIC DNA]</scope>
</reference>
<name>A0A183GCP6_HELPZ</name>
<evidence type="ECO:0000313" key="3">
    <source>
        <dbReference type="Proteomes" id="UP000050761"/>
    </source>
</evidence>
<proteinExistence type="predicted"/>
<organism evidence="3 4">
    <name type="scientific">Heligmosomoides polygyrus</name>
    <name type="common">Parasitic roundworm</name>
    <dbReference type="NCBI Taxonomy" id="6339"/>
    <lineage>
        <taxon>Eukaryota</taxon>
        <taxon>Metazoa</taxon>
        <taxon>Ecdysozoa</taxon>
        <taxon>Nematoda</taxon>
        <taxon>Chromadorea</taxon>
        <taxon>Rhabditida</taxon>
        <taxon>Rhabditina</taxon>
        <taxon>Rhabditomorpha</taxon>
        <taxon>Strongyloidea</taxon>
        <taxon>Heligmosomidae</taxon>
        <taxon>Heligmosomoides</taxon>
    </lineage>
</organism>
<accession>A0A183GCP6</accession>
<protein>
    <submittedName>
        <fullName evidence="4">Transmembrane protein</fullName>
    </submittedName>
</protein>
<gene>
    <name evidence="2" type="ORF">HPBE_LOCUS19961</name>
</gene>
<keyword evidence="1" id="KW-1133">Transmembrane helix</keyword>
<reference evidence="4" key="2">
    <citation type="submission" date="2019-09" db="UniProtKB">
        <authorList>
            <consortium name="WormBaseParasite"/>
        </authorList>
    </citation>
    <scope>IDENTIFICATION</scope>
</reference>
<feature type="transmembrane region" description="Helical" evidence="1">
    <location>
        <begin position="140"/>
        <end position="158"/>
    </location>
</feature>
<keyword evidence="1" id="KW-0472">Membrane</keyword>
<keyword evidence="3" id="KW-1185">Reference proteome</keyword>
<dbReference type="WBParaSite" id="HPBE_0001996201-mRNA-1">
    <property type="protein sequence ID" value="HPBE_0001996201-mRNA-1"/>
    <property type="gene ID" value="HPBE_0001996201"/>
</dbReference>
<sequence length="282" mass="31957">MELFTGQPALHLHYLNPFVAQCARHVFSIQCSPHNATTTLRWLIDSAIIESECFTICGGNNVSIQLPGVFYYHLHTWTFDVFLNSTQTVPQLGWFRDINIPDLSPLWLVATSHWKLTLAFVGTVSSLLIISYVFGPAVAIYLLLTIGVVTLGVLRVMLNVLRIAIGMMDDIDRELRVMETERQASLEAITRTFAIISGRVGSALTKISQIQDDVSVLLERSTPNLLPKKRFPTAMRSTLKITEQNATSYGNAEYPEDHRAKRNIRIWDWIRIETEYDATFNL</sequence>
<dbReference type="AlphaFoldDB" id="A0A183GCP6"/>
<evidence type="ECO:0000313" key="4">
    <source>
        <dbReference type="WBParaSite" id="HPBE_0001996201-mRNA-1"/>
    </source>
</evidence>